<dbReference type="GO" id="GO:0006401">
    <property type="term" value="P:RNA catabolic process"/>
    <property type="evidence" value="ECO:0007669"/>
    <property type="project" value="InterPro"/>
</dbReference>
<reference evidence="6 7" key="1">
    <citation type="submission" date="2025-04" db="UniProtKB">
        <authorList>
            <consortium name="RefSeq"/>
        </authorList>
    </citation>
    <scope>IDENTIFICATION</scope>
</reference>
<proteinExistence type="predicted"/>
<evidence type="ECO:0000313" key="8">
    <source>
        <dbReference type="RefSeq" id="XP_014485631.1"/>
    </source>
</evidence>
<dbReference type="GO" id="GO:0055087">
    <property type="term" value="C:Ski complex"/>
    <property type="evidence" value="ECO:0007669"/>
    <property type="project" value="InterPro"/>
</dbReference>
<dbReference type="PROSITE" id="PS50005">
    <property type="entry name" value="TPR"/>
    <property type="match status" value="4"/>
</dbReference>
<feature type="coiled-coil region" evidence="4">
    <location>
        <begin position="660"/>
        <end position="687"/>
    </location>
</feature>
<dbReference type="InterPro" id="IPR019734">
    <property type="entry name" value="TPR_rpt"/>
</dbReference>
<dbReference type="Pfam" id="PF13181">
    <property type="entry name" value="TPR_8"/>
    <property type="match status" value="2"/>
</dbReference>
<evidence type="ECO:0000256" key="4">
    <source>
        <dbReference type="SAM" id="Coils"/>
    </source>
</evidence>
<dbReference type="Pfam" id="PF13432">
    <property type="entry name" value="TPR_16"/>
    <property type="match status" value="2"/>
</dbReference>
<dbReference type="RefSeq" id="XP_014485629.1">
    <property type="nucleotide sequence ID" value="XM_014630143.1"/>
</dbReference>
<organism evidence="5 7">
    <name type="scientific">Dinoponera quadriceps</name>
    <name type="common">South American ant</name>
    <dbReference type="NCBI Taxonomy" id="609295"/>
    <lineage>
        <taxon>Eukaryota</taxon>
        <taxon>Metazoa</taxon>
        <taxon>Ecdysozoa</taxon>
        <taxon>Arthropoda</taxon>
        <taxon>Hexapoda</taxon>
        <taxon>Insecta</taxon>
        <taxon>Pterygota</taxon>
        <taxon>Neoptera</taxon>
        <taxon>Endopterygota</taxon>
        <taxon>Hymenoptera</taxon>
        <taxon>Apocrita</taxon>
        <taxon>Aculeata</taxon>
        <taxon>Formicoidea</taxon>
        <taxon>Formicidae</taxon>
        <taxon>Ponerinae</taxon>
        <taxon>Ponerini</taxon>
        <taxon>Dinoponera</taxon>
    </lineage>
</organism>
<dbReference type="PANTHER" id="PTHR15704">
    <property type="entry name" value="SUPERKILLER 3 PROTEIN-RELATED"/>
    <property type="match status" value="1"/>
</dbReference>
<accession>A0A6P3Y480</accession>
<evidence type="ECO:0000256" key="2">
    <source>
        <dbReference type="ARBA" id="ARBA00022803"/>
    </source>
</evidence>
<dbReference type="GeneID" id="106750077"/>
<dbReference type="PANTHER" id="PTHR15704:SF7">
    <property type="entry name" value="SUPERKILLER COMPLEX PROTEIN 3"/>
    <property type="match status" value="1"/>
</dbReference>
<evidence type="ECO:0000313" key="5">
    <source>
        <dbReference type="Proteomes" id="UP000515204"/>
    </source>
</evidence>
<evidence type="ECO:0000256" key="1">
    <source>
        <dbReference type="ARBA" id="ARBA00022737"/>
    </source>
</evidence>
<evidence type="ECO:0000313" key="9">
    <source>
        <dbReference type="RefSeq" id="XP_014485632.1"/>
    </source>
</evidence>
<feature type="repeat" description="TPR" evidence="3">
    <location>
        <begin position="579"/>
        <end position="612"/>
    </location>
</feature>
<feature type="repeat" description="TPR" evidence="3">
    <location>
        <begin position="442"/>
        <end position="475"/>
    </location>
</feature>
<dbReference type="InterPro" id="IPR011990">
    <property type="entry name" value="TPR-like_helical_dom_sf"/>
</dbReference>
<dbReference type="SMART" id="SM00028">
    <property type="entry name" value="TPR"/>
    <property type="match status" value="13"/>
</dbReference>
<dbReference type="Gene3D" id="1.25.40.10">
    <property type="entry name" value="Tetratricopeptide repeat domain"/>
    <property type="match status" value="6"/>
</dbReference>
<dbReference type="RefSeq" id="XP_014485631.1">
    <property type="nucleotide sequence ID" value="XM_014630145.1"/>
</dbReference>
<dbReference type="RefSeq" id="XP_014485630.1">
    <property type="nucleotide sequence ID" value="XM_014630144.1"/>
</dbReference>
<evidence type="ECO:0000313" key="6">
    <source>
        <dbReference type="RefSeq" id="XP_014485629.1"/>
    </source>
</evidence>
<dbReference type="OrthoDB" id="421075at2759"/>
<evidence type="ECO:0000313" key="7">
    <source>
        <dbReference type="RefSeq" id="XP_014485630.1"/>
    </source>
</evidence>
<dbReference type="Proteomes" id="UP000515204">
    <property type="component" value="Unplaced"/>
</dbReference>
<keyword evidence="2 3" id="KW-0802">TPR repeat</keyword>
<keyword evidence="4" id="KW-0175">Coiled coil</keyword>
<dbReference type="RefSeq" id="XP_014485632.1">
    <property type="nucleotide sequence ID" value="XM_014630146.1"/>
</dbReference>
<keyword evidence="1" id="KW-0677">Repeat</keyword>
<feature type="repeat" description="TPR" evidence="3">
    <location>
        <begin position="545"/>
        <end position="578"/>
    </location>
</feature>
<gene>
    <name evidence="6 7 8 9" type="primary">LOC106750077</name>
</gene>
<protein>
    <submittedName>
        <fullName evidence="6 7">Tetratricopeptide repeat protein 37</fullName>
    </submittedName>
</protein>
<sequence length="1298" mass="148423">MSTEVKALLKEARESFKQHEYMETIKKCRKIVKSAKTNYPALVLLAAAMQEMEEFKPQVMMVLQKAVKLQPTNPVAWQGLVAHYEKAPVDDDNWKMLAQAYCKLVQLDSDSPKFMHFLNKVTEMVLKYKDDEVLSEVLDTLSRIRQVPIDDKTSLVNKTLAHILTEYPNTLCKYQGLYESVLSSVIRDTDLVNRYDYYKKYLKMLYDGYKFTVLLAEAKDMHTQFPQDSLPLEWICRVYYEETVLNERELEIDITYFCESLLKLNMSSTIALIAKATYLMRTDSLINCRECLNQAILLNAQSFDAWFLLNKVYRKLYCWQEVEEASRQTLRLLRPPLKDKLRHKIKLTLLEAMSRSCDRRKLLETRQMCNELLKNNFSAQLRLINARIDVTLDEPSVMDALNDLESQDEIKLQVLIVKATLLKKLGHLEEATNVLEQALESSDAWLLFGQIYWDMGDYNHSLVAFLNGVKADRHNWRCMIHLGRYYRECANDVERSRRCYQTALQINPSSEEAGIGLSTAYRLLKNTDANIQLLQRVTMQGNGPKWAWLQLGLQHLDDGDAGEAIKALQHVIRADPNDNHSWESLADAYLVRGAHMSALKSYQRALQLSPGSLYPMIQLANIKLLIGQHEEAKADFENILQNDEQYVLALKGLGQACLGLARENTAKQFLSRARENLQQAVDSLTSAVMIRSDLSCNWKLLGDVCYRIAAMPGKHCYLRVKPILIRSDSAEKHIKIKGEETLKLSIRCFCRALSLAQNSALLWHDLACCYSMQLRRNSTINKSDVAARCFAAAKQAVKLCPQSWLHWNILGVICMSLNVRNYALAQHCFVMATDREPNNAIAWSNLGTLYLHLGDMYRANEAYSRAQRADPCYMNSWIGQGLIAQRFAKKEAMELFQHSTKLGYHDEAVLGYVHWVLHVLLDPTLNKEPSSVYFIENMHAISAATDVLTWYLEREPDDVYALNTHGLLLERQKLHKSAADRFAAALKLVEALDEKLDMINVNLARVLIQLGQHDEAVRLCGQVKRDSFNSQCQLALSLFKAEQYEKSYESYETALHWLADTDMDTAYVLCAMGAIAYICNKPDAVKTLLFQCLQTSQPVMTAYLALAALGILHDDFDLTSLVLKELKLYEDHSEYGHHAVTLAAYYHVSQRNITEAIRVLAKGIHKYPNDVRYWVRLVRILLLDTNLSKFRKCAGKALSLSRNTSTTDIVYVACASAYSHLGTKEALRQAQKNVFTYPANVESWASLIAVLLHRRVDEDCEIDNRWLSSLISITEAQFQTSEHMSRWLAKAKEMSSDS</sequence>
<dbReference type="InterPro" id="IPR039226">
    <property type="entry name" value="Ski3/TTC37"/>
</dbReference>
<dbReference type="KEGG" id="dqu:106750077"/>
<feature type="repeat" description="TPR" evidence="3">
    <location>
        <begin position="840"/>
        <end position="873"/>
    </location>
</feature>
<dbReference type="SUPFAM" id="SSF48452">
    <property type="entry name" value="TPR-like"/>
    <property type="match status" value="6"/>
</dbReference>
<keyword evidence="5" id="KW-1185">Reference proteome</keyword>
<evidence type="ECO:0000256" key="3">
    <source>
        <dbReference type="PROSITE-ProRule" id="PRU00339"/>
    </source>
</evidence>
<name>A0A6P3Y480_DINQU</name>